<evidence type="ECO:0000313" key="3">
    <source>
        <dbReference type="Proteomes" id="UP000077173"/>
    </source>
</evidence>
<reference evidence="2 3" key="1">
    <citation type="submission" date="2016-02" db="EMBL/GenBank/DDBJ databases">
        <title>Draft genome sequence of the strain BR 10247T Bradyrhizobium neotropicale isolated from nodules of Centrolobium paraense.</title>
        <authorList>
            <person name="Simoes-Araujo J.L."/>
            <person name="Barauna A.C."/>
            <person name="Silva K."/>
            <person name="Zilli J.E."/>
        </authorList>
    </citation>
    <scope>NUCLEOTIDE SEQUENCE [LARGE SCALE GENOMIC DNA]</scope>
    <source>
        <strain evidence="2 3">BR 10247</strain>
    </source>
</reference>
<keyword evidence="3" id="KW-1185">Reference proteome</keyword>
<proteinExistence type="predicted"/>
<evidence type="ECO:0000256" key="1">
    <source>
        <dbReference type="SAM" id="MobiDB-lite"/>
    </source>
</evidence>
<accession>A0A176YNG1</accession>
<protein>
    <submittedName>
        <fullName evidence="2">Uncharacterized protein</fullName>
    </submittedName>
</protein>
<organism evidence="2 3">
    <name type="scientific">Bradyrhizobium neotropicale</name>
    <dbReference type="NCBI Taxonomy" id="1497615"/>
    <lineage>
        <taxon>Bacteria</taxon>
        <taxon>Pseudomonadati</taxon>
        <taxon>Pseudomonadota</taxon>
        <taxon>Alphaproteobacteria</taxon>
        <taxon>Hyphomicrobiales</taxon>
        <taxon>Nitrobacteraceae</taxon>
        <taxon>Bradyrhizobium</taxon>
    </lineage>
</organism>
<sequence>MLVERNPASGPSELSGSRHSVSEFDAEIGAWRGKARVLYLLRTTIELAIDALHDPDQLFGFGLLLDRAVVMRGRPQR</sequence>
<gene>
    <name evidence="2" type="ORF">AXW67_29695</name>
</gene>
<dbReference type="Proteomes" id="UP000077173">
    <property type="component" value="Unassembled WGS sequence"/>
</dbReference>
<name>A0A176YNG1_9BRAD</name>
<dbReference type="AlphaFoldDB" id="A0A176YNG1"/>
<feature type="region of interest" description="Disordered" evidence="1">
    <location>
        <begin position="1"/>
        <end position="21"/>
    </location>
</feature>
<comment type="caution">
    <text evidence="2">The sequence shown here is derived from an EMBL/GenBank/DDBJ whole genome shotgun (WGS) entry which is preliminary data.</text>
</comment>
<evidence type="ECO:0000313" key="2">
    <source>
        <dbReference type="EMBL" id="OAF07598.1"/>
    </source>
</evidence>
<dbReference type="EMBL" id="LSEF01000110">
    <property type="protein sequence ID" value="OAF07598.1"/>
    <property type="molecule type" value="Genomic_DNA"/>
</dbReference>